<comment type="caution">
    <text evidence="1">The sequence shown here is derived from an EMBL/GenBank/DDBJ whole genome shotgun (WGS) entry which is preliminary data.</text>
</comment>
<protein>
    <recommendedName>
        <fullName evidence="3">Lipoprotein</fullName>
    </recommendedName>
</protein>
<name>A0ABP2IU74_CHRGE</name>
<proteinExistence type="predicted"/>
<gene>
    <name evidence="1" type="ORF">HMPREF0204_11171</name>
</gene>
<keyword evidence="2" id="KW-1185">Reference proteome</keyword>
<organism evidence="1 2">
    <name type="scientific">Chryseobacterium gleum ATCC 35910</name>
    <dbReference type="NCBI Taxonomy" id="525257"/>
    <lineage>
        <taxon>Bacteria</taxon>
        <taxon>Pseudomonadati</taxon>
        <taxon>Bacteroidota</taxon>
        <taxon>Flavobacteriia</taxon>
        <taxon>Flavobacteriales</taxon>
        <taxon>Weeksellaceae</taxon>
        <taxon>Chryseobacterium group</taxon>
        <taxon>Chryseobacterium</taxon>
    </lineage>
</organism>
<evidence type="ECO:0000313" key="1">
    <source>
        <dbReference type="EMBL" id="EFK37325.1"/>
    </source>
</evidence>
<evidence type="ECO:0000313" key="2">
    <source>
        <dbReference type="Proteomes" id="UP000002969"/>
    </source>
</evidence>
<evidence type="ECO:0008006" key="3">
    <source>
        <dbReference type="Google" id="ProtNLM"/>
    </source>
</evidence>
<sequence length="209" mass="24509">MFRPFFVLKAFIPNPINLFVFLKKKFMKYLLFIISFFTLSSCTIAGITSDYGKLSPSEQQSIIPVEDFSRTDTRHIYKINGLQLKKELANHPKSLVYIFTNGCSSKLCLPMSSYETYAKEKGYKLFLIMSGYHNISETTNQRSAVFTEPLFAIDNDFYNSNMRMTYTRYFENDLRGLDHTQKPEWEGNLYFFERGQLKQITKELPTHLK</sequence>
<accession>A0ABP2IU74</accession>
<reference evidence="1" key="1">
    <citation type="submission" date="2010-06" db="EMBL/GenBank/DDBJ databases">
        <authorList>
            <person name="Muzny D."/>
            <person name="Qin X."/>
            <person name="Buhay C."/>
            <person name="Dugan-Rocha S."/>
            <person name="Ding Y."/>
            <person name="Chen G."/>
            <person name="Hawes A."/>
            <person name="Holder M."/>
            <person name="Jhangiani S."/>
            <person name="Johnson A."/>
            <person name="Khan Z."/>
            <person name="Li Z."/>
            <person name="Liu W."/>
            <person name="Liu X."/>
            <person name="Perez L."/>
            <person name="Shen H."/>
            <person name="Wang Q."/>
            <person name="Watt J."/>
            <person name="Xi L."/>
            <person name="Xin Y."/>
            <person name="Zhou J."/>
            <person name="Deng J."/>
            <person name="Jiang H."/>
            <person name="Liu Y."/>
            <person name="Qu J."/>
            <person name="Song X.-Z."/>
            <person name="Zhang L."/>
            <person name="Villasana D."/>
            <person name="Johnson A."/>
            <person name="Liu J."/>
            <person name="Liyanage D."/>
            <person name="Lorensuhewa L."/>
            <person name="Robinson T."/>
            <person name="Song A."/>
            <person name="Song B.-B."/>
            <person name="Dinh H."/>
            <person name="Thornton R."/>
            <person name="Coyle M."/>
            <person name="Francisco L."/>
            <person name="Jackson L."/>
            <person name="Javaid M."/>
            <person name="Korchina V."/>
            <person name="Kovar C."/>
            <person name="Mata R."/>
            <person name="Mathew T."/>
            <person name="Ngo R."/>
            <person name="Nguyen L."/>
            <person name="Nguyen N."/>
            <person name="Okwuonu G."/>
            <person name="Ongeri F."/>
            <person name="Pham C."/>
            <person name="Simmons D."/>
            <person name="Wilczek-Boney K."/>
            <person name="Hale W."/>
            <person name="Jakkamsetti A."/>
            <person name="Pham P."/>
            <person name="Ruth R."/>
            <person name="San Lucas F."/>
            <person name="Warren J."/>
            <person name="Zhang J."/>
            <person name="Zhao Z."/>
            <person name="Zhou C."/>
            <person name="Zhu D."/>
            <person name="Lee S."/>
            <person name="Bess C."/>
            <person name="Blankenburg K."/>
            <person name="Forbes L."/>
            <person name="Fu Q."/>
            <person name="Gubbala S."/>
            <person name="Hirani K."/>
            <person name="Jayaseelan J.C."/>
            <person name="Lara F."/>
            <person name="Munidasa M."/>
            <person name="Palculict T."/>
            <person name="Patil S."/>
            <person name="Pu L.-L."/>
            <person name="Saada N."/>
            <person name="Tang L."/>
            <person name="Weissenberger G."/>
            <person name="Zhu Y."/>
            <person name="Hemphill L."/>
            <person name="Shang Y."/>
            <person name="Youmans B."/>
            <person name="Ayvaz T."/>
            <person name="Ross M."/>
            <person name="Santibanez J."/>
            <person name="Aqrawi P."/>
            <person name="Gross S."/>
            <person name="Joshi V."/>
            <person name="Fowler G."/>
            <person name="Nazareth L."/>
            <person name="Reid J."/>
            <person name="Worley K."/>
            <person name="Petrosino J."/>
            <person name="Highlander S."/>
            <person name="Gibbs R."/>
        </authorList>
    </citation>
    <scope>NUCLEOTIDE SEQUENCE [LARGE SCALE GENOMIC DNA]</scope>
    <source>
        <strain evidence="1">ATCC 35910</strain>
    </source>
</reference>
<dbReference type="Proteomes" id="UP000002969">
    <property type="component" value="Unassembled WGS sequence"/>
</dbReference>
<dbReference type="EMBL" id="ACKQ02000003">
    <property type="protein sequence ID" value="EFK37325.1"/>
    <property type="molecule type" value="Genomic_DNA"/>
</dbReference>